<evidence type="ECO:0000313" key="6">
    <source>
        <dbReference type="EMBL" id="KAJ6249845.1"/>
    </source>
</evidence>
<keyword evidence="3 6" id="KW-0418">Kinase</keyword>
<dbReference type="InterPro" id="IPR011009">
    <property type="entry name" value="Kinase-like_dom_sf"/>
</dbReference>
<dbReference type="Gene3D" id="3.20.200.10">
    <property type="entry name" value="MHCK/EF2 kinase"/>
    <property type="match status" value="1"/>
</dbReference>
<dbReference type="EMBL" id="JAOAOG010000090">
    <property type="protein sequence ID" value="KAJ6249845.1"/>
    <property type="molecule type" value="Genomic_DNA"/>
</dbReference>
<dbReference type="GO" id="GO:0016301">
    <property type="term" value="F:kinase activity"/>
    <property type="evidence" value="ECO:0007669"/>
    <property type="project" value="UniProtKB-KW"/>
</dbReference>
<evidence type="ECO:0000256" key="2">
    <source>
        <dbReference type="ARBA" id="ARBA00022679"/>
    </source>
</evidence>
<proteinExistence type="predicted"/>
<dbReference type="SUPFAM" id="SSF56112">
    <property type="entry name" value="Protein kinase-like (PK-like)"/>
    <property type="match status" value="1"/>
</dbReference>
<dbReference type="InterPro" id="IPR004166">
    <property type="entry name" value="a-kinase_dom"/>
</dbReference>
<comment type="caution">
    <text evidence="6">The sequence shown here is derived from an EMBL/GenBank/DDBJ whole genome shotgun (WGS) entry which is preliminary data.</text>
</comment>
<keyword evidence="7" id="KW-1185">Reference proteome</keyword>
<sequence>MFSKIQNQNLKTPGLSTDTKLPQIVVDILWRKGQSLKTSTIKTTTPLTTQKIQNLFQNYSEEPKTLLRISHYLKNLGHFILGVPFRIDQKNQDKIKEKSYYVVNSQENTDIDLWILLGERNKTKVKENNYHLITEDEVYTKKLNTQGLRFLYQTKGVKIGFNYTLTQLTKTLKQKFTLTNPVMRFQNESRELVEVIRIIDDKTDNNYKLKTKSRQEGKQQSDSKKISTELINSLYHRRHTKTGNTVDQNIKVTTKTKIPNKKKFFLSQNTNIKHRGTNNYTNINCQSESNSATTVNKKKVQYFLAEKIQNDQIPHVVFTNEIFDESRKIKHNAKQIKDIKQKIGKIKDLKTSLDSLTVSEGDIVKEPKEEEEEEQNEKEKEKEEKEKEKEEEEKKNNKVMENTKQDKSEMENDKKQFKELLESVDHNKNKNKNINRNRNLQGLNKNTKKKNGYKNVNNYPDNNKIIDQNINKVKEIFLDFNNFNDLWDEIFIYIAEQTKKNSNLNGIINSDLTIKPMKKNNKTINKKKIMKSALKYLKYYYRDVFHDLNPIRLMETYAFRERVDCFYYCYDGEKEGSQLKLKRKEMKVYLLPYCYQRTESNDIFLLQLENGKKMIAKINLKIDKKYTGVEKFNQYKMKVKNHSKKIQYSKEWNKLNPQYSITFLNKMVIRFKTQRSPHYDYILTAVPFWEDINWENYKWFSSKMKENEIYHEKIEELNAFEHYFFMRTNKKMFIKCKKGADLTHKTKGGIYSSKIFTKDHYRRKKSKLKLKTFEEFFKRKHKCNRLCKKLKLSNSQTDLQTIQVKKLTQGEKKHLNRYSICKNIFCCEKVSFTFKQYLNNPNKECFDCRSVSNIKLK</sequence>
<keyword evidence="1" id="KW-0723">Serine/threonine-protein kinase</keyword>
<evidence type="ECO:0000256" key="1">
    <source>
        <dbReference type="ARBA" id="ARBA00022527"/>
    </source>
</evidence>
<dbReference type="Proteomes" id="UP001150062">
    <property type="component" value="Unassembled WGS sequence"/>
</dbReference>
<accession>A0ABQ8YYW3</accession>
<feature type="compositionally biased region" description="Basic and acidic residues" evidence="4">
    <location>
        <begin position="377"/>
        <end position="428"/>
    </location>
</feature>
<keyword evidence="2" id="KW-0808">Transferase</keyword>
<gene>
    <name evidence="6" type="ORF">M0813_16525</name>
</gene>
<evidence type="ECO:0000256" key="3">
    <source>
        <dbReference type="ARBA" id="ARBA00022777"/>
    </source>
</evidence>
<name>A0ABQ8YYW3_9EUKA</name>
<feature type="domain" description="Alpha-type protein kinase" evidence="5">
    <location>
        <begin position="562"/>
        <end position="795"/>
    </location>
</feature>
<evidence type="ECO:0000313" key="7">
    <source>
        <dbReference type="Proteomes" id="UP001150062"/>
    </source>
</evidence>
<protein>
    <submittedName>
        <fullName evidence="6">Heavy chain kinase a</fullName>
    </submittedName>
</protein>
<evidence type="ECO:0000259" key="5">
    <source>
        <dbReference type="PROSITE" id="PS51158"/>
    </source>
</evidence>
<dbReference type="PROSITE" id="PS51158">
    <property type="entry name" value="ALPHA_KINASE"/>
    <property type="match status" value="1"/>
</dbReference>
<reference evidence="6" key="1">
    <citation type="submission" date="2022-08" db="EMBL/GenBank/DDBJ databases">
        <title>Novel sulfate-reducing endosymbionts in the free-living metamonad Anaeramoeba.</title>
        <authorList>
            <person name="Jerlstrom-Hultqvist J."/>
            <person name="Cepicka I."/>
            <person name="Gallot-Lavallee L."/>
            <person name="Salas-Leiva D."/>
            <person name="Curtis B.A."/>
            <person name="Zahonova K."/>
            <person name="Pipaliya S."/>
            <person name="Dacks J."/>
            <person name="Roger A.J."/>
        </authorList>
    </citation>
    <scope>NUCLEOTIDE SEQUENCE</scope>
    <source>
        <strain evidence="6">Schooner1</strain>
    </source>
</reference>
<evidence type="ECO:0000256" key="4">
    <source>
        <dbReference type="SAM" id="MobiDB-lite"/>
    </source>
</evidence>
<organism evidence="6 7">
    <name type="scientific">Anaeramoeba flamelloides</name>
    <dbReference type="NCBI Taxonomy" id="1746091"/>
    <lineage>
        <taxon>Eukaryota</taxon>
        <taxon>Metamonada</taxon>
        <taxon>Anaeramoebidae</taxon>
        <taxon>Anaeramoeba</taxon>
    </lineage>
</organism>
<feature type="region of interest" description="Disordered" evidence="4">
    <location>
        <begin position="360"/>
        <end position="459"/>
    </location>
</feature>